<dbReference type="AlphaFoldDB" id="A0A562TGH7"/>
<dbReference type="EMBL" id="VLLG01000002">
    <property type="protein sequence ID" value="TWI92020.1"/>
    <property type="molecule type" value="Genomic_DNA"/>
</dbReference>
<dbReference type="PANTHER" id="PTHR28055:SF1">
    <property type="entry name" value="ALTERED INHERITANCE OF MITOCHONDRIA PROTEIN 41, MITOCHONDRIAL"/>
    <property type="match status" value="1"/>
</dbReference>
<dbReference type="RefSeq" id="WP_145711219.1">
    <property type="nucleotide sequence ID" value="NZ_BAAAFY010000001.1"/>
</dbReference>
<dbReference type="Pfam" id="PF09424">
    <property type="entry name" value="YqeY"/>
    <property type="match status" value="1"/>
</dbReference>
<sequence>MSLEQNINAAIKAAMLAKSEAELRALRAIKAAILLAKTAEGGSGELTEAEESKMLQKLAKQRKDSLDIFRQQNREDLAKKEEEELEVIERFLPKQLDEKELRVAVTHIIAETGATSPADMGKVMGAATKQLAGKADGKAISAIVKELLSK</sequence>
<reference evidence="1 2" key="1">
    <citation type="journal article" date="2013" name="Stand. Genomic Sci.">
        <title>Genomic Encyclopedia of Type Strains, Phase I: The one thousand microbial genomes (KMG-I) project.</title>
        <authorList>
            <person name="Kyrpides N.C."/>
            <person name="Woyke T."/>
            <person name="Eisen J.A."/>
            <person name="Garrity G."/>
            <person name="Lilburn T.G."/>
            <person name="Beck B.J."/>
            <person name="Whitman W.B."/>
            <person name="Hugenholtz P."/>
            <person name="Klenk H.P."/>
        </authorList>
    </citation>
    <scope>NUCLEOTIDE SEQUENCE [LARGE SCALE GENOMIC DNA]</scope>
    <source>
        <strain evidence="1 2">DSM 13484</strain>
    </source>
</reference>
<dbReference type="SUPFAM" id="SSF89095">
    <property type="entry name" value="GatB/YqeY motif"/>
    <property type="match status" value="1"/>
</dbReference>
<dbReference type="PANTHER" id="PTHR28055">
    <property type="entry name" value="ALTERED INHERITANCE OF MITOCHONDRIA PROTEIN 41, MITOCHONDRIAL"/>
    <property type="match status" value="1"/>
</dbReference>
<dbReference type="InterPro" id="IPR019004">
    <property type="entry name" value="YqeY/Aim41"/>
</dbReference>
<evidence type="ECO:0008006" key="3">
    <source>
        <dbReference type="Google" id="ProtNLM"/>
    </source>
</evidence>
<comment type="caution">
    <text evidence="1">The sequence shown here is derived from an EMBL/GenBank/DDBJ whole genome shotgun (WGS) entry which is preliminary data.</text>
</comment>
<evidence type="ECO:0000313" key="1">
    <source>
        <dbReference type="EMBL" id="TWI92020.1"/>
    </source>
</evidence>
<dbReference type="InterPro" id="IPR023168">
    <property type="entry name" value="GatB_Yqey_C_2"/>
</dbReference>
<organism evidence="1 2">
    <name type="scientific">Chitinophaga japonensis</name>
    <name type="common">Flexibacter japonensis</name>
    <dbReference type="NCBI Taxonomy" id="104662"/>
    <lineage>
        <taxon>Bacteria</taxon>
        <taxon>Pseudomonadati</taxon>
        <taxon>Bacteroidota</taxon>
        <taxon>Chitinophagia</taxon>
        <taxon>Chitinophagales</taxon>
        <taxon>Chitinophagaceae</taxon>
        <taxon>Chitinophaga</taxon>
    </lineage>
</organism>
<dbReference type="Gene3D" id="1.10.1510.10">
    <property type="entry name" value="Uncharacterised protein YqeY/AIM41 PF09424, N-terminal domain"/>
    <property type="match status" value="1"/>
</dbReference>
<keyword evidence="2" id="KW-1185">Reference proteome</keyword>
<name>A0A562TGH7_CHIJA</name>
<dbReference type="Gene3D" id="1.10.10.410">
    <property type="match status" value="1"/>
</dbReference>
<dbReference type="GO" id="GO:0016884">
    <property type="term" value="F:carbon-nitrogen ligase activity, with glutamine as amido-N-donor"/>
    <property type="evidence" value="ECO:0007669"/>
    <property type="project" value="InterPro"/>
</dbReference>
<gene>
    <name evidence="1" type="ORF">LX66_1401</name>
</gene>
<dbReference type="OrthoDB" id="9788127at2"/>
<dbReference type="InterPro" id="IPR003789">
    <property type="entry name" value="Asn/Gln_tRNA_amidoTrase-B-like"/>
</dbReference>
<accession>A0A562TGH7</accession>
<dbReference type="InterPro" id="IPR042184">
    <property type="entry name" value="YqeY/Aim41_N"/>
</dbReference>
<proteinExistence type="predicted"/>
<protein>
    <recommendedName>
        <fullName evidence="3">Glutamyl-tRNA amidotransferase</fullName>
    </recommendedName>
</protein>
<dbReference type="Proteomes" id="UP000316778">
    <property type="component" value="Unassembled WGS sequence"/>
</dbReference>
<evidence type="ECO:0000313" key="2">
    <source>
        <dbReference type="Proteomes" id="UP000316778"/>
    </source>
</evidence>